<evidence type="ECO:0000313" key="3">
    <source>
        <dbReference type="EMBL" id="KAJ3789321.1"/>
    </source>
</evidence>
<proteinExistence type="predicted"/>
<dbReference type="PANTHER" id="PTHR40465:SF1">
    <property type="entry name" value="DUF6534 DOMAIN-CONTAINING PROTEIN"/>
    <property type="match status" value="1"/>
</dbReference>
<evidence type="ECO:0000256" key="1">
    <source>
        <dbReference type="SAM" id="Phobius"/>
    </source>
</evidence>
<keyword evidence="1" id="KW-0472">Membrane</keyword>
<feature type="transmembrane region" description="Helical" evidence="1">
    <location>
        <begin position="135"/>
        <end position="154"/>
    </location>
</feature>
<organism evidence="3 4">
    <name type="scientific">Lentinula aff. detonsa</name>
    <dbReference type="NCBI Taxonomy" id="2804958"/>
    <lineage>
        <taxon>Eukaryota</taxon>
        <taxon>Fungi</taxon>
        <taxon>Dikarya</taxon>
        <taxon>Basidiomycota</taxon>
        <taxon>Agaricomycotina</taxon>
        <taxon>Agaricomycetes</taxon>
        <taxon>Agaricomycetidae</taxon>
        <taxon>Agaricales</taxon>
        <taxon>Marasmiineae</taxon>
        <taxon>Omphalotaceae</taxon>
        <taxon>Lentinula</taxon>
    </lineage>
</organism>
<feature type="transmembrane region" description="Helical" evidence="1">
    <location>
        <begin position="174"/>
        <end position="197"/>
    </location>
</feature>
<reference evidence="3" key="1">
    <citation type="submission" date="2022-08" db="EMBL/GenBank/DDBJ databases">
        <authorList>
            <consortium name="DOE Joint Genome Institute"/>
            <person name="Min B."/>
            <person name="Riley R."/>
            <person name="Sierra-Patev S."/>
            <person name="Naranjo-Ortiz M."/>
            <person name="Looney B."/>
            <person name="Konkel Z."/>
            <person name="Slot J.C."/>
            <person name="Sakamoto Y."/>
            <person name="Steenwyk J.L."/>
            <person name="Rokas A."/>
            <person name="Carro J."/>
            <person name="Camarero S."/>
            <person name="Ferreira P."/>
            <person name="Molpeceres G."/>
            <person name="Ruiz-Duenas F.J."/>
            <person name="Serrano A."/>
            <person name="Henrissat B."/>
            <person name="Drula E."/>
            <person name="Hughes K.W."/>
            <person name="Mata J.L."/>
            <person name="Ishikawa N.K."/>
            <person name="Vargas-Isla R."/>
            <person name="Ushijima S."/>
            <person name="Smith C.A."/>
            <person name="Ahrendt S."/>
            <person name="Andreopoulos W."/>
            <person name="He G."/>
            <person name="Labutti K."/>
            <person name="Lipzen A."/>
            <person name="Ng V."/>
            <person name="Sandor L."/>
            <person name="Barry K."/>
            <person name="Martinez A.T."/>
            <person name="Xiao Y."/>
            <person name="Gibbons J.G."/>
            <person name="Terashima K."/>
            <person name="Hibbett D.S."/>
            <person name="Grigoriev I.V."/>
        </authorList>
    </citation>
    <scope>NUCLEOTIDE SEQUENCE</scope>
    <source>
        <strain evidence="3">TFB10291</strain>
    </source>
</reference>
<dbReference type="InterPro" id="IPR045339">
    <property type="entry name" value="DUF6534"/>
</dbReference>
<evidence type="ECO:0000313" key="4">
    <source>
        <dbReference type="Proteomes" id="UP001163798"/>
    </source>
</evidence>
<feature type="transmembrane region" description="Helical" evidence="1">
    <location>
        <begin position="217"/>
        <end position="241"/>
    </location>
</feature>
<keyword evidence="1" id="KW-0812">Transmembrane</keyword>
<gene>
    <name evidence="3" type="ORF">GGU10DRAFT_59356</name>
</gene>
<feature type="transmembrane region" description="Helical" evidence="1">
    <location>
        <begin position="16"/>
        <end position="39"/>
    </location>
</feature>
<protein>
    <recommendedName>
        <fullName evidence="2">DUF6534 domain-containing protein</fullName>
    </recommendedName>
</protein>
<dbReference type="Pfam" id="PF20152">
    <property type="entry name" value="DUF6534"/>
    <property type="match status" value="1"/>
</dbReference>
<feature type="transmembrane region" description="Helical" evidence="1">
    <location>
        <begin position="51"/>
        <end position="76"/>
    </location>
</feature>
<accession>A0AA38NQL3</accession>
<keyword evidence="4" id="KW-1185">Reference proteome</keyword>
<dbReference type="Proteomes" id="UP001163798">
    <property type="component" value="Unassembled WGS sequence"/>
</dbReference>
<evidence type="ECO:0000259" key="2">
    <source>
        <dbReference type="Pfam" id="PF20152"/>
    </source>
</evidence>
<dbReference type="PANTHER" id="PTHR40465">
    <property type="entry name" value="CHROMOSOME 1, WHOLE GENOME SHOTGUN SEQUENCE"/>
    <property type="match status" value="1"/>
</dbReference>
<feature type="transmembrane region" description="Helical" evidence="1">
    <location>
        <begin position="247"/>
        <end position="267"/>
    </location>
</feature>
<dbReference type="EMBL" id="MU793262">
    <property type="protein sequence ID" value="KAJ3789321.1"/>
    <property type="molecule type" value="Genomic_DNA"/>
</dbReference>
<sequence>MALDSVPFALGPTYGAYLWSAILCTGFWAITCVQVFIYFMRSSKDSKLIKYMILSVWALDTIHEAMIVGSVHVYLVTNFGDFQSFMTVIPTMLLEFLFQVIASTITQGFFVWRIFQLSTHYSSWSKVKSMRWLAFAIWVPFACLQIGLCVLYIVKGLQSPTVLTLVSPFFYNQTIVYLVIASAVDLALSLTITVILYQLRHSELSQYSSTSSALKKLIIISINNGIWTALFAILDLILYVAYPTTTLYLIFDFTMCSLYTNTLLANLNARDYVASCLATEVMMSNNMPASSSLEFPNPLESSMRFDDRSKAKHRK</sequence>
<dbReference type="AlphaFoldDB" id="A0AA38NQL3"/>
<name>A0AA38NQL3_9AGAR</name>
<feature type="domain" description="DUF6534" evidence="2">
    <location>
        <begin position="182"/>
        <end position="272"/>
    </location>
</feature>
<feature type="transmembrane region" description="Helical" evidence="1">
    <location>
        <begin position="96"/>
        <end position="115"/>
    </location>
</feature>
<keyword evidence="1" id="KW-1133">Transmembrane helix</keyword>
<comment type="caution">
    <text evidence="3">The sequence shown here is derived from an EMBL/GenBank/DDBJ whole genome shotgun (WGS) entry which is preliminary data.</text>
</comment>